<keyword evidence="3" id="KW-1185">Reference proteome</keyword>
<protein>
    <submittedName>
        <fullName evidence="2">Uncharacterized protein</fullName>
    </submittedName>
</protein>
<name>A0A1Y2MIU4_PSEAH</name>
<gene>
    <name evidence="2" type="ORF">BG845_06315</name>
</gene>
<proteinExistence type="predicted"/>
<comment type="caution">
    <text evidence="2">The sequence shown here is derived from an EMBL/GenBank/DDBJ whole genome shotgun (WGS) entry which is preliminary data.</text>
</comment>
<accession>A0A1Y2MIU4</accession>
<evidence type="ECO:0000313" key="2">
    <source>
        <dbReference type="EMBL" id="OSY35082.1"/>
    </source>
</evidence>
<organism evidence="2 3">
    <name type="scientific">Pseudonocardia autotrophica</name>
    <name type="common">Amycolata autotrophica</name>
    <name type="synonym">Nocardia autotrophica</name>
    <dbReference type="NCBI Taxonomy" id="2074"/>
    <lineage>
        <taxon>Bacteria</taxon>
        <taxon>Bacillati</taxon>
        <taxon>Actinomycetota</taxon>
        <taxon>Actinomycetes</taxon>
        <taxon>Pseudonocardiales</taxon>
        <taxon>Pseudonocardiaceae</taxon>
        <taxon>Pseudonocardia</taxon>
    </lineage>
</organism>
<feature type="compositionally biased region" description="Polar residues" evidence="1">
    <location>
        <begin position="292"/>
        <end position="335"/>
    </location>
</feature>
<dbReference type="EMBL" id="MIGB01000058">
    <property type="protein sequence ID" value="OSY35082.1"/>
    <property type="molecule type" value="Genomic_DNA"/>
</dbReference>
<dbReference type="AlphaFoldDB" id="A0A1Y2MIU4"/>
<evidence type="ECO:0000313" key="3">
    <source>
        <dbReference type="Proteomes" id="UP000194360"/>
    </source>
</evidence>
<sequence>MADNGRGDGIPRRDRGVVAVLDGIRVSWEWLCTEPYPVTVDGSRIAGVADREIPLGELRALLLDRSTGRPVRDAVWAHLIGRSRQEGATWTVACAGMALPMLAGAYRECVARVGGDGEEIASAVVTGFLAELAAIDPGRPGLASALRWAALRAGLRTGRVTNSTTALLPDEAAAEVAGESAGSVEGHPDLVLAGAVAAGVLSYAEADLIGETRLQRVPLHVYATRHGVSVGAMTMRRLRAEARLAEHLHAPATRTSDRSRVISAPRTIAPAAPSSTAPGCDGSDTAEPVGASISTDRPALSSSPSVLDVAGSTTPDAPESRSSTSKRSAMESLSVTGRCRRRTRGARRPGPGQAQR</sequence>
<reference evidence="2 3" key="1">
    <citation type="submission" date="2016-09" db="EMBL/GenBank/DDBJ databases">
        <title>Pseudonocardia autotrophica DSM535, a candidate organism with high potential of specific P450 cytochromes.</title>
        <authorList>
            <person name="Grumaz C."/>
            <person name="Vainshtein Y."/>
            <person name="Kirstahler P."/>
            <person name="Sohn K."/>
        </authorList>
    </citation>
    <scope>NUCLEOTIDE SEQUENCE [LARGE SCALE GENOMIC DNA]</scope>
    <source>
        <strain evidence="2 3">DSM 535</strain>
    </source>
</reference>
<evidence type="ECO:0000256" key="1">
    <source>
        <dbReference type="SAM" id="MobiDB-lite"/>
    </source>
</evidence>
<dbReference type="STRING" id="2074.BG845_06315"/>
<feature type="compositionally biased region" description="Basic residues" evidence="1">
    <location>
        <begin position="338"/>
        <end position="347"/>
    </location>
</feature>
<dbReference type="Proteomes" id="UP000194360">
    <property type="component" value="Unassembled WGS sequence"/>
</dbReference>
<feature type="compositionally biased region" description="Low complexity" evidence="1">
    <location>
        <begin position="267"/>
        <end position="278"/>
    </location>
</feature>
<feature type="region of interest" description="Disordered" evidence="1">
    <location>
        <begin position="267"/>
        <end position="356"/>
    </location>
</feature>